<evidence type="ECO:0000313" key="1">
    <source>
        <dbReference type="EMBL" id="GGJ53128.1"/>
    </source>
</evidence>
<accession>A0ABQ2DCP1</accession>
<evidence type="ECO:0000313" key="2">
    <source>
        <dbReference type="Proteomes" id="UP000632222"/>
    </source>
</evidence>
<reference evidence="2" key="1">
    <citation type="journal article" date="2019" name="Int. J. Syst. Evol. Microbiol.">
        <title>The Global Catalogue of Microorganisms (GCM) 10K type strain sequencing project: providing services to taxonomists for standard genome sequencing and annotation.</title>
        <authorList>
            <consortium name="The Broad Institute Genomics Platform"/>
            <consortium name="The Broad Institute Genome Sequencing Center for Infectious Disease"/>
            <person name="Wu L."/>
            <person name="Ma J."/>
        </authorList>
    </citation>
    <scope>NUCLEOTIDE SEQUENCE [LARGE SCALE GENOMIC DNA]</scope>
    <source>
        <strain evidence="2">JCM 14370</strain>
    </source>
</reference>
<dbReference type="RefSeq" id="WP_189007063.1">
    <property type="nucleotide sequence ID" value="NZ_BMOD01000026.1"/>
</dbReference>
<proteinExistence type="predicted"/>
<gene>
    <name evidence="1" type="ORF">GCM10008938_43900</name>
</gene>
<keyword evidence="2" id="KW-1185">Reference proteome</keyword>
<name>A0ABQ2DCP1_9DEIO</name>
<protein>
    <submittedName>
        <fullName evidence="1">Uncharacterized protein</fullName>
    </submittedName>
</protein>
<dbReference type="EMBL" id="BMOD01000026">
    <property type="protein sequence ID" value="GGJ53128.1"/>
    <property type="molecule type" value="Genomic_DNA"/>
</dbReference>
<sequence length="118" mass="13718">MHILPEKQHIRLVLPSQQANALAWSFITCLNHIKDQTKEVMRVGQEAGTVLVLHFRDQVQKYGEVTLDLLSFQILQKLVQGSRRVRRWQQGSIQSGFSLGEFDEIQYRMTQIKLTLLN</sequence>
<dbReference type="Proteomes" id="UP000632222">
    <property type="component" value="Unassembled WGS sequence"/>
</dbReference>
<organism evidence="1 2">
    <name type="scientific">Deinococcus roseus</name>
    <dbReference type="NCBI Taxonomy" id="392414"/>
    <lineage>
        <taxon>Bacteria</taxon>
        <taxon>Thermotogati</taxon>
        <taxon>Deinococcota</taxon>
        <taxon>Deinococci</taxon>
        <taxon>Deinococcales</taxon>
        <taxon>Deinococcaceae</taxon>
        <taxon>Deinococcus</taxon>
    </lineage>
</organism>
<comment type="caution">
    <text evidence="1">The sequence shown here is derived from an EMBL/GenBank/DDBJ whole genome shotgun (WGS) entry which is preliminary data.</text>
</comment>